<dbReference type="GO" id="GO:0008168">
    <property type="term" value="F:methyltransferase activity"/>
    <property type="evidence" value="ECO:0007669"/>
    <property type="project" value="UniProtKB-KW"/>
</dbReference>
<organism evidence="4 5">
    <name type="scientific">Mycena venus</name>
    <dbReference type="NCBI Taxonomy" id="2733690"/>
    <lineage>
        <taxon>Eukaryota</taxon>
        <taxon>Fungi</taxon>
        <taxon>Dikarya</taxon>
        <taxon>Basidiomycota</taxon>
        <taxon>Agaricomycotina</taxon>
        <taxon>Agaricomycetes</taxon>
        <taxon>Agaricomycetidae</taxon>
        <taxon>Agaricales</taxon>
        <taxon>Marasmiineae</taxon>
        <taxon>Mycenaceae</taxon>
        <taxon>Mycena</taxon>
    </lineage>
</organism>
<evidence type="ECO:0000256" key="1">
    <source>
        <dbReference type="ARBA" id="ARBA00022737"/>
    </source>
</evidence>
<keyword evidence="2 3" id="KW-0040">ANK repeat</keyword>
<name>A0A8H7D1Z1_9AGAR</name>
<dbReference type="GO" id="GO:0032259">
    <property type="term" value="P:methylation"/>
    <property type="evidence" value="ECO:0007669"/>
    <property type="project" value="UniProtKB-KW"/>
</dbReference>
<dbReference type="EMBL" id="JACAZI010000007">
    <property type="protein sequence ID" value="KAF7356126.1"/>
    <property type="molecule type" value="Genomic_DNA"/>
</dbReference>
<dbReference type="PANTHER" id="PTHR24141">
    <property type="entry name" value="2-5A-DEPENDENT RIBONUCLEASE"/>
    <property type="match status" value="1"/>
</dbReference>
<dbReference type="AlphaFoldDB" id="A0A8H7D1Z1"/>
<dbReference type="PROSITE" id="PS50088">
    <property type="entry name" value="ANK_REPEAT"/>
    <property type="match status" value="3"/>
</dbReference>
<dbReference type="GO" id="GO:0003723">
    <property type="term" value="F:RNA binding"/>
    <property type="evidence" value="ECO:0007669"/>
    <property type="project" value="TreeGrafter"/>
</dbReference>
<keyword evidence="4" id="KW-0808">Transferase</keyword>
<reference evidence="4" key="1">
    <citation type="submission" date="2020-05" db="EMBL/GenBank/DDBJ databases">
        <title>Mycena genomes resolve the evolution of fungal bioluminescence.</title>
        <authorList>
            <person name="Tsai I.J."/>
        </authorList>
    </citation>
    <scope>NUCLEOTIDE SEQUENCE</scope>
    <source>
        <strain evidence="4">CCC161011</strain>
    </source>
</reference>
<dbReference type="PANTHER" id="PTHR24141:SF1">
    <property type="entry name" value="2-5A-DEPENDENT RIBONUCLEASE"/>
    <property type="match status" value="1"/>
</dbReference>
<dbReference type="InterPro" id="IPR002110">
    <property type="entry name" value="Ankyrin_rpt"/>
</dbReference>
<dbReference type="SMART" id="SM00248">
    <property type="entry name" value="ANK"/>
    <property type="match status" value="4"/>
</dbReference>
<evidence type="ECO:0000256" key="3">
    <source>
        <dbReference type="PROSITE-ProRule" id="PRU00023"/>
    </source>
</evidence>
<feature type="repeat" description="ANK" evidence="3">
    <location>
        <begin position="87"/>
        <end position="119"/>
    </location>
</feature>
<comment type="caution">
    <text evidence="4">The sequence shown here is derived from an EMBL/GenBank/DDBJ whole genome shotgun (WGS) entry which is preliminary data.</text>
</comment>
<gene>
    <name evidence="4" type="ORF">MVEN_00943200</name>
</gene>
<sequence>MLTDNFDLLPTELILLLGSFLPTPSLNALALTCGRHRDTLQSELEARITPALAQQLLLWAAASHPHIVKKLLASPHLLKPSEGYGACGVTPLHVAAQAGNLVTAALLLAAGADPDLHSGQEDHPPLHFAVKNKNLPMLTLLLDHGARVDARWGCDGMSENALHHACAKGELDMVRLLLARGADPERQGHHGTALGFAVHHRQVAVVRLLLDEGGANLMCTVPLFILFRGGPPLPHHADLLYLAMGLRHPGAKCELREHLERMGMEQDKLLPEGLDYTWKGQPLADNKRELMAMLMAYGASKDATLAVVSKHLSALAKEAEREPDEYLAIIKGMLKEAEDVIPDVLTKYK</sequence>
<feature type="repeat" description="ANK" evidence="3">
    <location>
        <begin position="121"/>
        <end position="153"/>
    </location>
</feature>
<proteinExistence type="predicted"/>
<dbReference type="Pfam" id="PF12796">
    <property type="entry name" value="Ank_2"/>
    <property type="match status" value="2"/>
</dbReference>
<evidence type="ECO:0000256" key="2">
    <source>
        <dbReference type="ARBA" id="ARBA00023043"/>
    </source>
</evidence>
<dbReference type="GO" id="GO:0004540">
    <property type="term" value="F:RNA nuclease activity"/>
    <property type="evidence" value="ECO:0007669"/>
    <property type="project" value="TreeGrafter"/>
</dbReference>
<dbReference type="OrthoDB" id="194358at2759"/>
<evidence type="ECO:0000313" key="4">
    <source>
        <dbReference type="EMBL" id="KAF7356126.1"/>
    </source>
</evidence>
<dbReference type="InterPro" id="IPR036770">
    <property type="entry name" value="Ankyrin_rpt-contain_sf"/>
</dbReference>
<dbReference type="Proteomes" id="UP000620124">
    <property type="component" value="Unassembled WGS sequence"/>
</dbReference>
<dbReference type="PROSITE" id="PS50297">
    <property type="entry name" value="ANK_REP_REGION"/>
    <property type="match status" value="3"/>
</dbReference>
<dbReference type="SUPFAM" id="SSF48403">
    <property type="entry name" value="Ankyrin repeat"/>
    <property type="match status" value="1"/>
</dbReference>
<dbReference type="Gene3D" id="1.25.40.20">
    <property type="entry name" value="Ankyrin repeat-containing domain"/>
    <property type="match status" value="2"/>
</dbReference>
<dbReference type="GO" id="GO:0006396">
    <property type="term" value="P:RNA processing"/>
    <property type="evidence" value="ECO:0007669"/>
    <property type="project" value="TreeGrafter"/>
</dbReference>
<dbReference type="PRINTS" id="PR01415">
    <property type="entry name" value="ANKYRIN"/>
</dbReference>
<protein>
    <submittedName>
        <fullName evidence="4">O-methyltransferase family 3 protein</fullName>
    </submittedName>
</protein>
<keyword evidence="5" id="KW-1185">Reference proteome</keyword>
<accession>A0A8H7D1Z1</accession>
<keyword evidence="1" id="KW-0677">Repeat</keyword>
<evidence type="ECO:0000313" key="5">
    <source>
        <dbReference type="Proteomes" id="UP000620124"/>
    </source>
</evidence>
<keyword evidence="4" id="KW-0489">Methyltransferase</keyword>
<feature type="repeat" description="ANK" evidence="3">
    <location>
        <begin position="157"/>
        <end position="189"/>
    </location>
</feature>